<gene>
    <name evidence="1" type="ORF">CBI30_06990</name>
</gene>
<keyword evidence="2" id="KW-1185">Reference proteome</keyword>
<reference evidence="1 2" key="1">
    <citation type="submission" date="2017-05" db="EMBL/GenBank/DDBJ databases">
        <title>Polynucleobacter sp. MWH-K35W1 isolated from the permanently anoxic monimolimnion of a meromictic lake.</title>
        <authorList>
            <person name="Hahn M.W."/>
        </authorList>
    </citation>
    <scope>NUCLEOTIDE SEQUENCE [LARGE SCALE GENOMIC DNA]</scope>
    <source>
        <strain evidence="1 2">MWH-K35W1</strain>
    </source>
</reference>
<sequence length="221" mass="25010">MDTTNEEIELYPFKHYKLSLCLREASTILSNLVRSEDYQINTASPSWEMRSEAQAEAKGITKWQCYDREIYCKLPKHHSRSVFVKTSLGWMQLCCAKELGLERLPNTYVQPTDEEIMAIYADKKYELGLIVNYQQRLSTAKSVATRKANSERLAKAKALKVAEKVAIKAARTPEEILDKKVARAERRAEKVCKQALLVSIQGENMGGKLGGKLLPSKLISP</sequence>
<accession>A0A254PY09</accession>
<name>A0A254PY09_9BURK</name>
<dbReference type="Proteomes" id="UP000198104">
    <property type="component" value="Unassembled WGS sequence"/>
</dbReference>
<evidence type="ECO:0000313" key="2">
    <source>
        <dbReference type="Proteomes" id="UP000198104"/>
    </source>
</evidence>
<evidence type="ECO:0000313" key="1">
    <source>
        <dbReference type="EMBL" id="OWS71480.1"/>
    </source>
</evidence>
<comment type="caution">
    <text evidence="1">The sequence shown here is derived from an EMBL/GenBank/DDBJ whole genome shotgun (WGS) entry which is preliminary data.</text>
</comment>
<dbReference type="EMBL" id="NGUO01000010">
    <property type="protein sequence ID" value="OWS71480.1"/>
    <property type="molecule type" value="Genomic_DNA"/>
</dbReference>
<dbReference type="RefSeq" id="WP_088527597.1">
    <property type="nucleotide sequence ID" value="NZ_NGUO01000010.1"/>
</dbReference>
<proteinExistence type="predicted"/>
<dbReference type="AlphaFoldDB" id="A0A254PY09"/>
<organism evidence="1 2">
    <name type="scientific">Polynucleobacter aenigmaticus</name>
    <dbReference type="NCBI Taxonomy" id="1743164"/>
    <lineage>
        <taxon>Bacteria</taxon>
        <taxon>Pseudomonadati</taxon>
        <taxon>Pseudomonadota</taxon>
        <taxon>Betaproteobacteria</taxon>
        <taxon>Burkholderiales</taxon>
        <taxon>Burkholderiaceae</taxon>
        <taxon>Polynucleobacter</taxon>
    </lineage>
</organism>
<protein>
    <submittedName>
        <fullName evidence="1">Uncharacterized protein</fullName>
    </submittedName>
</protein>